<dbReference type="Proteomes" id="UP000662818">
    <property type="component" value="Chromosome"/>
</dbReference>
<keyword evidence="4" id="KW-1185">Reference proteome</keyword>
<organism evidence="3 4">
    <name type="scientific">Nocardioides aromaticivorans</name>
    <dbReference type="NCBI Taxonomy" id="200618"/>
    <lineage>
        <taxon>Bacteria</taxon>
        <taxon>Bacillati</taxon>
        <taxon>Actinomycetota</taxon>
        <taxon>Actinomycetes</taxon>
        <taxon>Propionibacteriales</taxon>
        <taxon>Nocardioidaceae</taxon>
        <taxon>Nocardioides</taxon>
    </lineage>
</organism>
<evidence type="ECO:0000313" key="4">
    <source>
        <dbReference type="Proteomes" id="UP000662818"/>
    </source>
</evidence>
<evidence type="ECO:0000259" key="2">
    <source>
        <dbReference type="Pfam" id="PF00561"/>
    </source>
</evidence>
<evidence type="ECO:0000313" key="3">
    <source>
        <dbReference type="EMBL" id="QSR27422.1"/>
    </source>
</evidence>
<gene>
    <name evidence="3" type="ORF">CFH99_17515</name>
</gene>
<dbReference type="PANTHER" id="PTHR43194">
    <property type="entry name" value="HYDROLASE ALPHA/BETA FOLD FAMILY"/>
    <property type="match status" value="1"/>
</dbReference>
<proteinExistence type="predicted"/>
<dbReference type="EMBL" id="CP022295">
    <property type="protein sequence ID" value="QSR27422.1"/>
    <property type="molecule type" value="Genomic_DNA"/>
</dbReference>
<dbReference type="SUPFAM" id="SSF53474">
    <property type="entry name" value="alpha/beta-Hydrolases"/>
    <property type="match status" value="1"/>
</dbReference>
<protein>
    <recommendedName>
        <fullName evidence="2">AB hydrolase-1 domain-containing protein</fullName>
    </recommendedName>
</protein>
<feature type="compositionally biased region" description="Basic and acidic residues" evidence="1">
    <location>
        <begin position="117"/>
        <end position="130"/>
    </location>
</feature>
<dbReference type="Pfam" id="PF00561">
    <property type="entry name" value="Abhydrolase_1"/>
    <property type="match status" value="1"/>
</dbReference>
<reference evidence="3 4" key="1">
    <citation type="submission" date="2017-06" db="EMBL/GenBank/DDBJ databases">
        <title>Complete Genome Sequence of the Soil Carbazole-Degrading Bacterium Nocardioides aromaticivorans IC177.</title>
        <authorList>
            <person name="Vejarano F."/>
            <person name="Suzuki-Minakuchi C."/>
            <person name="Ohtsubo Y."/>
            <person name="Tsuda M."/>
            <person name="Okada K."/>
            <person name="Nojiri H."/>
        </authorList>
    </citation>
    <scope>NUCLEOTIDE SEQUENCE [LARGE SCALE GENOMIC DNA]</scope>
    <source>
        <strain evidence="3 4">IC177</strain>
    </source>
</reference>
<dbReference type="InterPro" id="IPR029058">
    <property type="entry name" value="AB_hydrolase_fold"/>
</dbReference>
<evidence type="ECO:0000256" key="1">
    <source>
        <dbReference type="SAM" id="MobiDB-lite"/>
    </source>
</evidence>
<sequence length="493" mass="51618">MHVGGGGRLVAVQDLGGEIARRTEQPAGLGQPDVVGDAGEPEVDEDRRTTLHQHVARLHVTVQDADGVHGGETLGEAAGEPVQVGPVDRALRGDVLVEREARHVAGDDIGHVGPRVGGEHLGHPRAADPRERADLAGQPAARLLVADDLRTQHLQRDPAPVRAPRQVHDAHAALAQLGQQGVVAHPHRGGAGLGRHEPRLPSTSVHDALATRGIPREHGRVSTLVRLPDGAELDVTDLGDGPDVLLLVQTALTADELLPVAQEPALAGWRRVLPHRRGYDASGPALDPPAVRDDAADCIALLDALDLPAAHLLGFSYSTAVVLEVAATWPERVASVVLVEPPPVHTAFAGEFAEVNAELAGVFARDGAEAALDALLTRLLGADWHPATEAAPPGSVAQMERDAATFFVHDMPALLAWGFDATRAGRVRCPVLHVASDSSGPWFAASRDLALQWFPHALQAEVAGADHGLMLTHPADVAAAVAAFLDGARVSPA</sequence>
<feature type="region of interest" description="Disordered" evidence="1">
    <location>
        <begin position="108"/>
        <end position="130"/>
    </location>
</feature>
<name>A0ABX7PNZ4_9ACTN</name>
<dbReference type="Gene3D" id="3.40.50.1820">
    <property type="entry name" value="alpha/beta hydrolase"/>
    <property type="match status" value="1"/>
</dbReference>
<dbReference type="PANTHER" id="PTHR43194:SF2">
    <property type="entry name" value="PEROXISOMAL MEMBRANE PROTEIN LPX1"/>
    <property type="match status" value="1"/>
</dbReference>
<dbReference type="InterPro" id="IPR050228">
    <property type="entry name" value="Carboxylesterase_BioH"/>
</dbReference>
<dbReference type="InterPro" id="IPR000073">
    <property type="entry name" value="AB_hydrolase_1"/>
</dbReference>
<feature type="region of interest" description="Disordered" evidence="1">
    <location>
        <begin position="22"/>
        <end position="41"/>
    </location>
</feature>
<feature type="domain" description="AB hydrolase-1" evidence="2">
    <location>
        <begin position="264"/>
        <end position="474"/>
    </location>
</feature>
<accession>A0ABX7PNZ4</accession>